<accession>A0AAT9JG81</accession>
<dbReference type="EMBL" id="BK067120">
    <property type="protein sequence ID" value="DBA56638.1"/>
    <property type="molecule type" value="Viral_cRNA"/>
</dbReference>
<proteinExistence type="predicted"/>
<name>A0AAT9JG81_9MONO</name>
<feature type="region of interest" description="Disordered" evidence="1">
    <location>
        <begin position="149"/>
        <end position="170"/>
    </location>
</feature>
<sequence length="514" mass="56594">MEDKFPYKQHQKTTTSEPDKKIESLDLEDILRISGVSSNSFGFYHLNAERNLALGKLGLENSVSGIPSDHSEFFKKVDSISVPSQKSTHNLNLLSRGKLITLDTQHRGSSSINQPTSSSQLTTGDILHLQSSQSQIFTELTEQITMASEDKSLLSEQELSSSGEDDDRDQQEANLMESNVQQVGLEGEESMEQLPVGVTQQTGRSPSNKDISHLYSSNSHPPDISISSNEKQKPKKHVTIQRVATDILQKPIPKLSIGETSKSTAPAMVEKVDETLKDITLTGFGSLASMISDLHEGQSKMLLLMGTLANKLDSLETRMSEMDLSLSILKGAIGTMDADVKNLLQKQPSPLMTTSAPVTIISESSQQLTLPTEGSSSTEDQREIEKAKQHYKEYLAGLKMKHLDEQTFIQAHLMGGLKAYFAKTYPGRNGVEYQLELTQLGDAKGEHFLAIDRALMRLRSSLHKPVYLPVDPTVPLYPGITRSNSVEAPTQPTGVASQSIDPKSLYTHIRAIYK</sequence>
<feature type="region of interest" description="Disordered" evidence="1">
    <location>
        <begin position="1"/>
        <end position="20"/>
    </location>
</feature>
<organism evidence="2">
    <name type="scientific">Macrotermes natalensis lispivirus 1</name>
    <dbReference type="NCBI Taxonomy" id="3133481"/>
    <lineage>
        <taxon>Viruses</taxon>
        <taxon>Riboviria</taxon>
        <taxon>Orthornavirae</taxon>
        <taxon>Negarnaviricota</taxon>
        <taxon>Haploviricotina</taxon>
        <taxon>Monjiviricetes</taxon>
        <taxon>Mononegavirales</taxon>
        <taxon>Lispiviridae</taxon>
    </lineage>
</organism>
<feature type="region of interest" description="Disordered" evidence="1">
    <location>
        <begin position="197"/>
        <end position="237"/>
    </location>
</feature>
<evidence type="ECO:0008006" key="3">
    <source>
        <dbReference type="Google" id="ProtNLM"/>
    </source>
</evidence>
<feature type="compositionally biased region" description="Polar residues" evidence="1">
    <location>
        <begin position="198"/>
        <end position="229"/>
    </location>
</feature>
<evidence type="ECO:0000313" key="2">
    <source>
        <dbReference type="EMBL" id="DBA56638.1"/>
    </source>
</evidence>
<reference evidence="2" key="1">
    <citation type="journal article" date="2024" name="Microb. Genom.">
        <title>The hidden RNA viruses in Blattodea (cockroach and termite).</title>
        <authorList>
            <person name="Fan J."/>
            <person name="Jiang S."/>
            <person name="Li W."/>
            <person name="Li J."/>
            <person name="Pang R."/>
            <person name="Wu H."/>
        </authorList>
    </citation>
    <scope>NUCLEOTIDE SEQUENCE</scope>
    <source>
        <strain evidence="2">ZA2013</strain>
    </source>
</reference>
<protein>
    <recommendedName>
        <fullName evidence="3">Phosphoprotein</fullName>
    </recommendedName>
</protein>
<evidence type="ECO:0000256" key="1">
    <source>
        <dbReference type="SAM" id="MobiDB-lite"/>
    </source>
</evidence>